<organism evidence="2">
    <name type="scientific">marine sediment metagenome</name>
    <dbReference type="NCBI Taxonomy" id="412755"/>
    <lineage>
        <taxon>unclassified sequences</taxon>
        <taxon>metagenomes</taxon>
        <taxon>ecological metagenomes</taxon>
    </lineage>
</organism>
<feature type="region of interest" description="Disordered" evidence="1">
    <location>
        <begin position="1"/>
        <end position="24"/>
    </location>
</feature>
<accession>A0A0F9BBE0</accession>
<evidence type="ECO:0000313" key="2">
    <source>
        <dbReference type="EMBL" id="KKK81766.1"/>
    </source>
</evidence>
<feature type="compositionally biased region" description="Basic and acidic residues" evidence="1">
    <location>
        <begin position="1"/>
        <end position="21"/>
    </location>
</feature>
<dbReference type="AlphaFoldDB" id="A0A0F9BBE0"/>
<reference evidence="2" key="1">
    <citation type="journal article" date="2015" name="Nature">
        <title>Complex archaea that bridge the gap between prokaryotes and eukaryotes.</title>
        <authorList>
            <person name="Spang A."/>
            <person name="Saw J.H."/>
            <person name="Jorgensen S.L."/>
            <person name="Zaremba-Niedzwiedzka K."/>
            <person name="Martijn J."/>
            <person name="Lind A.E."/>
            <person name="van Eijk R."/>
            <person name="Schleper C."/>
            <person name="Guy L."/>
            <person name="Ettema T.J."/>
        </authorList>
    </citation>
    <scope>NUCLEOTIDE SEQUENCE</scope>
</reference>
<name>A0A0F9BBE0_9ZZZZ</name>
<proteinExistence type="predicted"/>
<comment type="caution">
    <text evidence="2">The sequence shown here is derived from an EMBL/GenBank/DDBJ whole genome shotgun (WGS) entry which is preliminary data.</text>
</comment>
<dbReference type="EMBL" id="LAZR01052977">
    <property type="protein sequence ID" value="KKK81766.1"/>
    <property type="molecule type" value="Genomic_DNA"/>
</dbReference>
<gene>
    <name evidence="2" type="ORF">LCGC14_2810150</name>
</gene>
<sequence length="191" mass="21561">MVGREVFDHHSGTSKRGVEHHSYKHGRHSKYLPYPFADVYKDTQGDEQLLSVRDEIALSDAMIMSLLPALETGESGDAWKSISKLLPHLERAYQDTDAIGMAQGLRAMRAITSKQVAHYDAYDAINKQADHRRKLVETEQRISLQGERAISVELFAQLMSQIFHVIETIVKDKDERIAVAAEVRQFITAGN</sequence>
<protein>
    <submittedName>
        <fullName evidence="2">Uncharacterized protein</fullName>
    </submittedName>
</protein>
<evidence type="ECO:0000256" key="1">
    <source>
        <dbReference type="SAM" id="MobiDB-lite"/>
    </source>
</evidence>